<keyword evidence="3 8" id="KW-0812">Transmembrane</keyword>
<reference evidence="9 10" key="1">
    <citation type="submission" date="2015-04" db="EMBL/GenBank/DDBJ databases">
        <authorList>
            <person name="Syromyatnikov M.Y."/>
            <person name="Popov V.N."/>
        </authorList>
    </citation>
    <scope>NUCLEOTIDE SEQUENCE [LARGE SCALE GENOMIC DNA]</scope>
</reference>
<dbReference type="STRING" id="568069.A0A1J1HZ91"/>
<evidence type="ECO:0000313" key="9">
    <source>
        <dbReference type="EMBL" id="CRK92644.1"/>
    </source>
</evidence>
<evidence type="ECO:0000256" key="1">
    <source>
        <dbReference type="ARBA" id="ARBA00004651"/>
    </source>
</evidence>
<organism evidence="9 10">
    <name type="scientific">Clunio marinus</name>
    <dbReference type="NCBI Taxonomy" id="568069"/>
    <lineage>
        <taxon>Eukaryota</taxon>
        <taxon>Metazoa</taxon>
        <taxon>Ecdysozoa</taxon>
        <taxon>Arthropoda</taxon>
        <taxon>Hexapoda</taxon>
        <taxon>Insecta</taxon>
        <taxon>Pterygota</taxon>
        <taxon>Neoptera</taxon>
        <taxon>Endopterygota</taxon>
        <taxon>Diptera</taxon>
        <taxon>Nematocera</taxon>
        <taxon>Chironomoidea</taxon>
        <taxon>Chironomidae</taxon>
        <taxon>Clunio</taxon>
    </lineage>
</organism>
<dbReference type="Proteomes" id="UP000183832">
    <property type="component" value="Unassembled WGS sequence"/>
</dbReference>
<sequence>MEVWKKIIFISYILIFAKSEFFYVEELIPRYLSFLVKENNKKELQTQKHDVVLIQMELNYRTNCYENILEELLKENPENPIFTHSNLNSFEIEGIHTSSFFIIVTDVTNSTILFELFKKIFNVPKNLIRNYSKFVLVHTRLQSLNLLTMIFIIFDHFGITNGVVIRQNDKLTVFKGMMFLKTLEQIKTQDLYNFDLVFPDKLKNLHNCQVNLFFIQEETTCVILNGEVDGVHYRFLRMILKKYNATMNITKSIDISDGRIITKELQEFFKLYSVSLSLSTLFTPQEYTKEVNTYDEDGFCALIPKPQRVTFLHFILSPFDLFSWVGMISSIVLCSILWKFLKKRLAKINSSFYFAFAMVANFLGQSIPLRSSRWNQKLLLQVCILMTFIMGNSYQSLIISTMLTSREGLRIKTWEEMFNSSLTYKVDSIFKRTLAESGEFATVINRMSPFDKYSDYQNYANEEIAIIATCNQIEKNYYKTEVSNSFYLLPGRFNPFYVRFPLGPWNPLYELLQRNFDYLFESGIRQPMHRFFQDRDKKYIESEIRFIENEEYLLKMNDVYGIFYILLVAHLISILTFLCELLWSFKQRRKSRRVKNQAESENQ</sequence>
<keyword evidence="4 8" id="KW-1133">Transmembrane helix</keyword>
<dbReference type="PANTHER" id="PTHR42643">
    <property type="entry name" value="IONOTROPIC RECEPTOR 20A-RELATED"/>
    <property type="match status" value="1"/>
</dbReference>
<comment type="subcellular location">
    <subcellularLocation>
        <location evidence="1">Cell membrane</location>
        <topology evidence="1">Multi-pass membrane protein</topology>
    </subcellularLocation>
</comment>
<evidence type="ECO:0000256" key="7">
    <source>
        <dbReference type="ARBA" id="ARBA00023180"/>
    </source>
</evidence>
<feature type="transmembrane region" description="Helical" evidence="8">
    <location>
        <begin position="321"/>
        <end position="341"/>
    </location>
</feature>
<evidence type="ECO:0000256" key="5">
    <source>
        <dbReference type="ARBA" id="ARBA00023136"/>
    </source>
</evidence>
<dbReference type="InterPro" id="IPR052192">
    <property type="entry name" value="Insect_Ionotropic_Sensory_Rcpt"/>
</dbReference>
<dbReference type="GO" id="GO:0005886">
    <property type="term" value="C:plasma membrane"/>
    <property type="evidence" value="ECO:0007669"/>
    <property type="project" value="UniProtKB-SubCell"/>
</dbReference>
<evidence type="ECO:0000256" key="3">
    <source>
        <dbReference type="ARBA" id="ARBA00022692"/>
    </source>
</evidence>
<dbReference type="AlphaFoldDB" id="A0A1J1HZ91"/>
<dbReference type="EMBL" id="CVRI01000034">
    <property type="protein sequence ID" value="CRK92644.1"/>
    <property type="molecule type" value="Genomic_DNA"/>
</dbReference>
<evidence type="ECO:0000256" key="4">
    <source>
        <dbReference type="ARBA" id="ARBA00022989"/>
    </source>
</evidence>
<gene>
    <name evidence="9" type="ORF">CLUMA_CG006216</name>
</gene>
<keyword evidence="10" id="KW-1185">Reference proteome</keyword>
<keyword evidence="6" id="KW-0675">Receptor</keyword>
<keyword evidence="2" id="KW-1003">Cell membrane</keyword>
<name>A0A1J1HZ91_9DIPT</name>
<dbReference type="OrthoDB" id="6747238at2759"/>
<evidence type="ECO:0000313" key="10">
    <source>
        <dbReference type="Proteomes" id="UP000183832"/>
    </source>
</evidence>
<protein>
    <submittedName>
        <fullName evidence="9">CLUMA_CG006216, isoform A</fullName>
    </submittedName>
</protein>
<evidence type="ECO:0000256" key="8">
    <source>
        <dbReference type="SAM" id="Phobius"/>
    </source>
</evidence>
<evidence type="ECO:0000256" key="2">
    <source>
        <dbReference type="ARBA" id="ARBA00022475"/>
    </source>
</evidence>
<dbReference type="PANTHER" id="PTHR42643:SF24">
    <property type="entry name" value="IONOTROPIC RECEPTOR 60A"/>
    <property type="match status" value="1"/>
</dbReference>
<feature type="transmembrane region" description="Helical" evidence="8">
    <location>
        <begin position="562"/>
        <end position="583"/>
    </location>
</feature>
<keyword evidence="7" id="KW-0325">Glycoprotein</keyword>
<feature type="transmembrane region" description="Helical" evidence="8">
    <location>
        <begin position="378"/>
        <end position="399"/>
    </location>
</feature>
<accession>A0A1J1HZ91</accession>
<proteinExistence type="predicted"/>
<keyword evidence="5 8" id="KW-0472">Membrane</keyword>
<evidence type="ECO:0000256" key="6">
    <source>
        <dbReference type="ARBA" id="ARBA00023170"/>
    </source>
</evidence>